<name>A0A5C1E4S9_9RHOO</name>
<protein>
    <submittedName>
        <fullName evidence="2">Uncharacterized protein</fullName>
    </submittedName>
</protein>
<gene>
    <name evidence="2" type="ORF">OTERR_04450</name>
</gene>
<evidence type="ECO:0000313" key="3">
    <source>
        <dbReference type="Proteomes" id="UP000323671"/>
    </source>
</evidence>
<dbReference type="KEGG" id="otr:OTERR_04450"/>
<accession>A0A5C1E4S9</accession>
<sequence>MKAVGVGFIFRAQQDSAPLCRGLYRVIDKLGVSDSPDCPLVIIQIPEPPPPREIGKKQPSYYAKGFQYIRLDTLNGLLDEWKVHESEGPPILPWWGKSDAELLASCPRRRWVKIGEEWAAPEVQKREMKWHLIEPLVAMAEAGTVPCIAELDAHVPARAREAQVGANKIYDALHRYYAFGQNKDALLPNTPNSGGKGKPRFGKNGVRLGAPNQAKKVGNSELAGKICDEQDRQNIRDGYFIFARHGVSKSDQFIAFSSTFYSDGYKNENGRRLPLLLPAHQRPTAREFFCHGPDSSDREATLARMMGEGEWAKNFRPLVGSARDGIHAVGQVGSIDASPIDVNLVACFDSTRPIGVPRGLFVREALFGLWCGAHNVIGSPSTADANLTILRAALSKEKVLNRLGLTDIPPDDFPGLLFTRLLSDNGELRAIGGIEACAKKVRVSIEFVESGRADRNSPSEGGHHARHAGIDHKLPGTTYGRLPKRGETLPIRNALLSLFGYERLLWQWMHWANTKQRVPHLVPTEMKRALAGQAYNPTRIEIYRWAEREGYVNKRPVNELYLRSNLLPTYTASVQRNGLVLHRPSSENRVELLNDALFSSDYIEQSCLYHNFAFNEPRHVEVRVDPDDLSEILLVDAQGIHTIPNISRDVILVREYYVADLIASNEANRLNRVETKSEDDQALSDQRMSRMTEVEEARARQKKTKATGRPPGAKVSRESVRENQRQEKRAQLDEATRRAASLATAPTTGWRQSDPNAAGQSASNVVSISSSSKLKNALSERLTKFQNTGR</sequence>
<dbReference type="RefSeq" id="WP_149424730.1">
    <property type="nucleotide sequence ID" value="NZ_CP022579.1"/>
</dbReference>
<feature type="compositionally biased region" description="Low complexity" evidence="1">
    <location>
        <begin position="761"/>
        <end position="779"/>
    </location>
</feature>
<dbReference type="EMBL" id="CP022579">
    <property type="protein sequence ID" value="QEL63921.1"/>
    <property type="molecule type" value="Genomic_DNA"/>
</dbReference>
<feature type="region of interest" description="Disordered" evidence="1">
    <location>
        <begin position="673"/>
        <end position="790"/>
    </location>
</feature>
<feature type="compositionally biased region" description="Basic and acidic residues" evidence="1">
    <location>
        <begin position="452"/>
        <end position="474"/>
    </location>
</feature>
<keyword evidence="3" id="KW-1185">Reference proteome</keyword>
<dbReference type="AlphaFoldDB" id="A0A5C1E4S9"/>
<evidence type="ECO:0000313" key="2">
    <source>
        <dbReference type="EMBL" id="QEL63921.1"/>
    </source>
</evidence>
<proteinExistence type="predicted"/>
<evidence type="ECO:0000256" key="1">
    <source>
        <dbReference type="SAM" id="MobiDB-lite"/>
    </source>
</evidence>
<feature type="compositionally biased region" description="Polar residues" evidence="1">
    <location>
        <begin position="744"/>
        <end position="760"/>
    </location>
</feature>
<feature type="region of interest" description="Disordered" evidence="1">
    <location>
        <begin position="452"/>
        <end position="482"/>
    </location>
</feature>
<feature type="compositionally biased region" description="Basic and acidic residues" evidence="1">
    <location>
        <begin position="687"/>
        <end position="699"/>
    </location>
</feature>
<feature type="compositionally biased region" description="Basic and acidic residues" evidence="1">
    <location>
        <begin position="715"/>
        <end position="737"/>
    </location>
</feature>
<organism evidence="2 3">
    <name type="scientific">Oryzomicrobium terrae</name>
    <dbReference type="NCBI Taxonomy" id="1735038"/>
    <lineage>
        <taxon>Bacteria</taxon>
        <taxon>Pseudomonadati</taxon>
        <taxon>Pseudomonadota</taxon>
        <taxon>Betaproteobacteria</taxon>
        <taxon>Rhodocyclales</taxon>
        <taxon>Rhodocyclaceae</taxon>
        <taxon>Oryzomicrobium</taxon>
    </lineage>
</organism>
<reference evidence="2 3" key="1">
    <citation type="submission" date="2017-07" db="EMBL/GenBank/DDBJ databases">
        <title>Complete genome sequence of Oryzomicrobium terrae TPP412.</title>
        <authorList>
            <person name="Chiu L.-W."/>
            <person name="Lo K.-J."/>
            <person name="Tsai Y.-M."/>
            <person name="Lin S.-S."/>
            <person name="Kuo C.-H."/>
            <person name="Liu C.-T."/>
        </authorList>
    </citation>
    <scope>NUCLEOTIDE SEQUENCE [LARGE SCALE GENOMIC DNA]</scope>
    <source>
        <strain evidence="2 3">TPP412</strain>
    </source>
</reference>
<dbReference type="Proteomes" id="UP000323671">
    <property type="component" value="Chromosome"/>
</dbReference>